<feature type="compositionally biased region" description="Basic and acidic residues" evidence="1">
    <location>
        <begin position="132"/>
        <end position="141"/>
    </location>
</feature>
<dbReference type="EMBL" id="JABEVY010000066">
    <property type="protein sequence ID" value="KAF5251655.1"/>
    <property type="molecule type" value="Genomic_DNA"/>
</dbReference>
<protein>
    <submittedName>
        <fullName evidence="2">Uncharacterized protein</fullName>
    </submittedName>
</protein>
<comment type="caution">
    <text evidence="2">The sequence shown here is derived from an EMBL/GenBank/DDBJ whole genome shotgun (WGS) entry which is preliminary data.</text>
</comment>
<dbReference type="AlphaFoldDB" id="A0A8H4ZTD8"/>
<gene>
    <name evidence="2" type="ORF">FANTH_3265</name>
</gene>
<accession>A0A8H4ZTD8</accession>
<reference evidence="2 3" key="1">
    <citation type="journal article" date="2020" name="BMC Genomics">
        <title>Correction to: Identification and distribution of gene clusters required for synthesis of sphingolipid metabolism inhibitors in diverse species of the filamentous fungus Fusarium.</title>
        <authorList>
            <person name="Kim H.S."/>
            <person name="Lohmar J.M."/>
            <person name="Busman M."/>
            <person name="Brown D.W."/>
            <person name="Naumann T.A."/>
            <person name="Divon H.H."/>
            <person name="Lysoe E."/>
            <person name="Uhlig S."/>
            <person name="Proctor R.H."/>
        </authorList>
    </citation>
    <scope>NUCLEOTIDE SEQUENCE [LARGE SCALE GENOMIC DNA]</scope>
    <source>
        <strain evidence="2 3">NRRL 25214</strain>
    </source>
</reference>
<organism evidence="2 3">
    <name type="scientific">Fusarium anthophilum</name>
    <dbReference type="NCBI Taxonomy" id="48485"/>
    <lineage>
        <taxon>Eukaryota</taxon>
        <taxon>Fungi</taxon>
        <taxon>Dikarya</taxon>
        <taxon>Ascomycota</taxon>
        <taxon>Pezizomycotina</taxon>
        <taxon>Sordariomycetes</taxon>
        <taxon>Hypocreomycetidae</taxon>
        <taxon>Hypocreales</taxon>
        <taxon>Nectriaceae</taxon>
        <taxon>Fusarium</taxon>
        <taxon>Fusarium fujikuroi species complex</taxon>
    </lineage>
</organism>
<keyword evidence="3" id="KW-1185">Reference proteome</keyword>
<feature type="compositionally biased region" description="Basic and acidic residues" evidence="1">
    <location>
        <begin position="114"/>
        <end position="123"/>
    </location>
</feature>
<evidence type="ECO:0000313" key="3">
    <source>
        <dbReference type="Proteomes" id="UP000573603"/>
    </source>
</evidence>
<proteinExistence type="predicted"/>
<evidence type="ECO:0000256" key="1">
    <source>
        <dbReference type="SAM" id="MobiDB-lite"/>
    </source>
</evidence>
<evidence type="ECO:0000313" key="2">
    <source>
        <dbReference type="EMBL" id="KAF5251655.1"/>
    </source>
</evidence>
<sequence>MGRGALWSRQEWVSFEALQLSLVVKRLEEGRVLSDASTTWVSDLFKCYGRIANSRKSMIKELATTTLQLRSMRQRRTFTSTFYTSASTFRQKHGLDASSPVETTDSDTRTPPVPDRRARVKDESEVDIIDLPIREEPKETPEQTTEAQNKTNPVALQPQISITPPVTPQQSSPDTLDTSKVASSVFFRVAIVEICKALQSGREKEPFFASTSTEFKD</sequence>
<name>A0A8H4ZTD8_9HYPO</name>
<dbReference type="Proteomes" id="UP000573603">
    <property type="component" value="Unassembled WGS sequence"/>
</dbReference>
<feature type="region of interest" description="Disordered" evidence="1">
    <location>
        <begin position="93"/>
        <end position="152"/>
    </location>
</feature>